<gene>
    <name evidence="1" type="ORF">ET445_06190</name>
</gene>
<accession>A0A4P6FAY8</accession>
<dbReference type="Proteomes" id="UP000291259">
    <property type="component" value="Chromosome"/>
</dbReference>
<sequence length="271" mass="28264">MSEIADVTAAGVPFVARRAARAKAPVVVAWHLLDPPSTPAGMATALPLAGFDAHLIYLGLPRSGARTEYEGFEALLESGVDMVADFFGPLHDEAVVEFPAALAEVRERLGLDVSDASPVIVLGGSAGASVAADVLATHGAAHDIRAAVLVNPMLRLRPMIDAMAGFLPAPYAWSTVSDAIADRLDFVARAPELVAGGARVLIVEGDADEPAFLDAVGAVEELGLAGVDVQYVEGAEHALADWPEEVGVPQNDIARKYDAIAVEWLRGVFAV</sequence>
<dbReference type="Gene3D" id="3.40.50.1820">
    <property type="entry name" value="alpha/beta hydrolase"/>
    <property type="match status" value="1"/>
</dbReference>
<organism evidence="1 2">
    <name type="scientific">Agromyces protaetiae</name>
    <dbReference type="NCBI Taxonomy" id="2509455"/>
    <lineage>
        <taxon>Bacteria</taxon>
        <taxon>Bacillati</taxon>
        <taxon>Actinomycetota</taxon>
        <taxon>Actinomycetes</taxon>
        <taxon>Micrococcales</taxon>
        <taxon>Microbacteriaceae</taxon>
        <taxon>Agromyces</taxon>
    </lineage>
</organism>
<dbReference type="SUPFAM" id="SSF53474">
    <property type="entry name" value="alpha/beta-Hydrolases"/>
    <property type="match status" value="1"/>
</dbReference>
<proteinExistence type="predicted"/>
<dbReference type="AlphaFoldDB" id="A0A4P6FAY8"/>
<dbReference type="OrthoDB" id="6059224at2"/>
<keyword evidence="1" id="KW-0378">Hydrolase</keyword>
<reference evidence="1 2" key="1">
    <citation type="submission" date="2019-01" db="EMBL/GenBank/DDBJ databases">
        <title>Genome sequencing of strain FW100M-8.</title>
        <authorList>
            <person name="Heo J."/>
            <person name="Kim S.-J."/>
            <person name="Kim J.-S."/>
            <person name="Hong S.-B."/>
            <person name="Kwon S.-W."/>
        </authorList>
    </citation>
    <scope>NUCLEOTIDE SEQUENCE [LARGE SCALE GENOMIC DNA]</scope>
    <source>
        <strain evidence="1 2">FW100M-8</strain>
    </source>
</reference>
<name>A0A4P6FAY8_9MICO</name>
<dbReference type="InterPro" id="IPR029058">
    <property type="entry name" value="AB_hydrolase_fold"/>
</dbReference>
<dbReference type="GO" id="GO:0016787">
    <property type="term" value="F:hydrolase activity"/>
    <property type="evidence" value="ECO:0007669"/>
    <property type="project" value="UniProtKB-KW"/>
</dbReference>
<dbReference type="RefSeq" id="WP_129189815.1">
    <property type="nucleotide sequence ID" value="NZ_CP035491.1"/>
</dbReference>
<protein>
    <submittedName>
        <fullName evidence="1">Alpha/beta hydrolase</fullName>
    </submittedName>
</protein>
<dbReference type="EMBL" id="CP035491">
    <property type="protein sequence ID" value="QAY72994.1"/>
    <property type="molecule type" value="Genomic_DNA"/>
</dbReference>
<dbReference type="KEGG" id="agf:ET445_06190"/>
<keyword evidence="2" id="KW-1185">Reference proteome</keyword>
<evidence type="ECO:0000313" key="2">
    <source>
        <dbReference type="Proteomes" id="UP000291259"/>
    </source>
</evidence>
<evidence type="ECO:0000313" key="1">
    <source>
        <dbReference type="EMBL" id="QAY72994.1"/>
    </source>
</evidence>